<dbReference type="PANTHER" id="PTHR46797:SF1">
    <property type="entry name" value="METHYLPHOSPHONATE SYNTHASE"/>
    <property type="match status" value="1"/>
</dbReference>
<dbReference type="InterPro" id="IPR010982">
    <property type="entry name" value="Lambda_DNA-bd_dom_sf"/>
</dbReference>
<proteinExistence type="predicted"/>
<dbReference type="GO" id="GO:0003700">
    <property type="term" value="F:DNA-binding transcription factor activity"/>
    <property type="evidence" value="ECO:0007669"/>
    <property type="project" value="TreeGrafter"/>
</dbReference>
<accession>A0A162QYJ4</accession>
<dbReference type="Pfam" id="PF01381">
    <property type="entry name" value="HTH_3"/>
    <property type="match status" value="1"/>
</dbReference>
<dbReference type="Proteomes" id="UP000076603">
    <property type="component" value="Unassembled WGS sequence"/>
</dbReference>
<dbReference type="InterPro" id="IPR001387">
    <property type="entry name" value="Cro/C1-type_HTH"/>
</dbReference>
<evidence type="ECO:0000256" key="1">
    <source>
        <dbReference type="ARBA" id="ARBA00023125"/>
    </source>
</evidence>
<dbReference type="PANTHER" id="PTHR46797">
    <property type="entry name" value="HTH-TYPE TRANSCRIPTIONAL REGULATOR"/>
    <property type="match status" value="1"/>
</dbReference>
<name>A0A162QYJ4_9CLOT</name>
<dbReference type="AlphaFoldDB" id="A0A162QYJ4"/>
<evidence type="ECO:0000259" key="2">
    <source>
        <dbReference type="PROSITE" id="PS50943"/>
    </source>
</evidence>
<sequence length="186" mass="21312">MILSKKELGELVKGARKIKSEKIGKLYTQKMLASDLNKSQSYIGDIESGRTYPSFVLLTQIADACGVSISFFQDENLNINIEKFIKSRLNKEKDEDVSHIVDHMKSDPELDMDYIHDYLKNNSEGRSNFQGNLFKTPEEAVKFLLNQPVIASFLGVNITKLSDKDMSEFIDDCLKQIKLISYKYRK</sequence>
<organism evidence="3 4">
    <name type="scientific">Clostridium magnum DSM 2767</name>
    <dbReference type="NCBI Taxonomy" id="1121326"/>
    <lineage>
        <taxon>Bacteria</taxon>
        <taxon>Bacillati</taxon>
        <taxon>Bacillota</taxon>
        <taxon>Clostridia</taxon>
        <taxon>Eubacteriales</taxon>
        <taxon>Clostridiaceae</taxon>
        <taxon>Clostridium</taxon>
    </lineage>
</organism>
<dbReference type="RefSeq" id="WP_066629528.1">
    <property type="nucleotide sequence ID" value="NZ_FQXL01000050.1"/>
</dbReference>
<dbReference type="CDD" id="cd00093">
    <property type="entry name" value="HTH_XRE"/>
    <property type="match status" value="1"/>
</dbReference>
<gene>
    <name evidence="3" type="ORF">CLMAG_53720</name>
</gene>
<dbReference type="GO" id="GO:0003677">
    <property type="term" value="F:DNA binding"/>
    <property type="evidence" value="ECO:0007669"/>
    <property type="project" value="UniProtKB-KW"/>
</dbReference>
<dbReference type="Gene3D" id="1.10.260.40">
    <property type="entry name" value="lambda repressor-like DNA-binding domains"/>
    <property type="match status" value="1"/>
</dbReference>
<comment type="caution">
    <text evidence="3">The sequence shown here is derived from an EMBL/GenBank/DDBJ whole genome shotgun (WGS) entry which is preliminary data.</text>
</comment>
<keyword evidence="1" id="KW-0238">DNA-binding</keyword>
<evidence type="ECO:0000313" key="4">
    <source>
        <dbReference type="Proteomes" id="UP000076603"/>
    </source>
</evidence>
<dbReference type="InterPro" id="IPR050807">
    <property type="entry name" value="TransReg_Diox_bact_type"/>
</dbReference>
<dbReference type="PATRIC" id="fig|1121326.3.peg.5435"/>
<dbReference type="OrthoDB" id="1786948at2"/>
<dbReference type="PROSITE" id="PS50943">
    <property type="entry name" value="HTH_CROC1"/>
    <property type="match status" value="1"/>
</dbReference>
<dbReference type="GO" id="GO:0005829">
    <property type="term" value="C:cytosol"/>
    <property type="evidence" value="ECO:0007669"/>
    <property type="project" value="TreeGrafter"/>
</dbReference>
<dbReference type="SUPFAM" id="SSF47413">
    <property type="entry name" value="lambda repressor-like DNA-binding domains"/>
    <property type="match status" value="1"/>
</dbReference>
<feature type="domain" description="HTH cro/C1-type" evidence="2">
    <location>
        <begin position="27"/>
        <end position="72"/>
    </location>
</feature>
<reference evidence="3 4" key="1">
    <citation type="submission" date="2016-04" db="EMBL/GenBank/DDBJ databases">
        <title>Genome sequence of Clostridium magnum DSM 2767.</title>
        <authorList>
            <person name="Poehlein A."/>
            <person name="Uhlig R."/>
            <person name="Fischer R."/>
            <person name="Bahl H."/>
            <person name="Daniel R."/>
        </authorList>
    </citation>
    <scope>NUCLEOTIDE SEQUENCE [LARGE SCALE GENOMIC DNA]</scope>
    <source>
        <strain evidence="3 4">DSM 2767</strain>
    </source>
</reference>
<dbReference type="EMBL" id="LWAE01000010">
    <property type="protein sequence ID" value="KZL89154.1"/>
    <property type="molecule type" value="Genomic_DNA"/>
</dbReference>
<dbReference type="STRING" id="1121326.CLMAG_53720"/>
<protein>
    <submittedName>
        <fullName evidence="3">Helix-turn-helix domain protein</fullName>
    </submittedName>
</protein>
<evidence type="ECO:0000313" key="3">
    <source>
        <dbReference type="EMBL" id="KZL89154.1"/>
    </source>
</evidence>
<keyword evidence="4" id="KW-1185">Reference proteome</keyword>
<dbReference type="SMART" id="SM00530">
    <property type="entry name" value="HTH_XRE"/>
    <property type="match status" value="1"/>
</dbReference>